<accession>A0A7U4QKB4</accession>
<dbReference type="SUPFAM" id="SSF143100">
    <property type="entry name" value="TTHA1013/TTHA0281-like"/>
    <property type="match status" value="1"/>
</dbReference>
<dbReference type="InterPro" id="IPR051404">
    <property type="entry name" value="TA_system_antitoxin"/>
</dbReference>
<evidence type="ECO:0000259" key="1">
    <source>
        <dbReference type="Pfam" id="PF15919"/>
    </source>
</evidence>
<dbReference type="InterPro" id="IPR035069">
    <property type="entry name" value="TTHA1013/TTHA0281-like"/>
</dbReference>
<dbReference type="OrthoDB" id="8548685at2"/>
<dbReference type="Gene3D" id="3.30.160.250">
    <property type="match status" value="1"/>
</dbReference>
<dbReference type="PANTHER" id="PTHR34504">
    <property type="entry name" value="ANTITOXIN HICB"/>
    <property type="match status" value="1"/>
</dbReference>
<dbReference type="PANTHER" id="PTHR34504:SF2">
    <property type="entry name" value="UPF0150 PROTEIN SSL0259"/>
    <property type="match status" value="1"/>
</dbReference>
<evidence type="ECO:0000313" key="2">
    <source>
        <dbReference type="EMBL" id="AMM40911.1"/>
    </source>
</evidence>
<keyword evidence="3" id="KW-1185">Reference proteome</keyword>
<reference evidence="2 3" key="1">
    <citation type="submission" date="2015-10" db="EMBL/GenBank/DDBJ databases">
        <title>Candidatus Desulfofervidus auxilii, a hydrogenotrophic sulfate-reducing bacterium involved in the thermophilic anaerobic oxidation of methane.</title>
        <authorList>
            <person name="Krukenberg V."/>
            <person name="Richter M."/>
            <person name="Wegener G."/>
        </authorList>
    </citation>
    <scope>NUCLEOTIDE SEQUENCE [LARGE SCALE GENOMIC DNA]</scope>
    <source>
        <strain evidence="2 3">HS1</strain>
    </source>
</reference>
<organism evidence="2 3">
    <name type="scientific">Desulfofervidus auxilii</name>
    <dbReference type="NCBI Taxonomy" id="1621989"/>
    <lineage>
        <taxon>Bacteria</taxon>
        <taxon>Pseudomonadati</taxon>
        <taxon>Thermodesulfobacteriota</taxon>
        <taxon>Candidatus Desulfofervidia</taxon>
        <taxon>Candidatus Desulfofervidales</taxon>
        <taxon>Candidatus Desulfofervidaceae</taxon>
        <taxon>Candidatus Desulfofervidus</taxon>
    </lineage>
</organism>
<dbReference type="EMBL" id="CP013015">
    <property type="protein sequence ID" value="AMM40911.1"/>
    <property type="molecule type" value="Genomic_DNA"/>
</dbReference>
<evidence type="ECO:0000313" key="3">
    <source>
        <dbReference type="Proteomes" id="UP000070560"/>
    </source>
</evidence>
<dbReference type="AlphaFoldDB" id="A0A7U4QKB4"/>
<dbReference type="Proteomes" id="UP000070560">
    <property type="component" value="Chromosome"/>
</dbReference>
<dbReference type="KEGG" id="daw:HS1_001107"/>
<sequence>MESNPAGRLDLHILIEKEGDLYSALCLELNVASQGETLEEARKNIREAIELYLEDVYESGDEKEFIPRPAPVEEWIKYFKQKAQEVRNRILEKNVLNLTEAVVG</sequence>
<feature type="domain" description="HicB-like antitoxin of toxin-antitoxin system" evidence="1">
    <location>
        <begin position="32"/>
        <end position="77"/>
    </location>
</feature>
<proteinExistence type="predicted"/>
<dbReference type="InterPro" id="IPR031807">
    <property type="entry name" value="HicB-like"/>
</dbReference>
<dbReference type="Pfam" id="PF15919">
    <property type="entry name" value="HicB_lk_antitox"/>
    <property type="match status" value="1"/>
</dbReference>
<name>A0A7U4QKB4_DESA2</name>
<gene>
    <name evidence="2" type="ORF">HS1_001107</name>
</gene>
<dbReference type="RefSeq" id="WP_156469409.1">
    <property type="nucleotide sequence ID" value="NZ_CP013015.1"/>
</dbReference>
<protein>
    <recommendedName>
        <fullName evidence="1">HicB-like antitoxin of toxin-antitoxin system domain-containing protein</fullName>
    </recommendedName>
</protein>